<dbReference type="PANTHER" id="PTHR33227:SF57">
    <property type="entry name" value="(WILD MALAYSIAN BANANA) HYPOTHETICAL PROTEIN"/>
    <property type="match status" value="1"/>
</dbReference>
<dbReference type="PANTHER" id="PTHR33227">
    <property type="entry name" value="STIGMA-SPECIFIC STIG1-LIKE PROTEIN 3"/>
    <property type="match status" value="1"/>
</dbReference>
<dbReference type="AlphaFoldDB" id="A0A843XM54"/>
<dbReference type="InterPro" id="IPR006969">
    <property type="entry name" value="Stig-like"/>
</dbReference>
<dbReference type="Pfam" id="PF04885">
    <property type="entry name" value="Stig1"/>
    <property type="match status" value="1"/>
</dbReference>
<evidence type="ECO:0000256" key="3">
    <source>
        <dbReference type="SAM" id="SignalP"/>
    </source>
</evidence>
<dbReference type="Proteomes" id="UP000652761">
    <property type="component" value="Unassembled WGS sequence"/>
</dbReference>
<proteinExistence type="inferred from homology"/>
<accession>A0A843XM54</accession>
<feature type="signal peptide" evidence="3">
    <location>
        <begin position="1"/>
        <end position="30"/>
    </location>
</feature>
<sequence>MEVRRTISISLVLSAFVVLCLFLSPTPSMASDAGNLPEIKEAGENVDQVMAASISDQYGGEEGETPSSLRRFLHSHHPRFRVTCDWYPKICRANGSPGRTCCRRRCVDLKSDHLNCGRCGRRCRYGEACCNGRCINVMFDTKNCGWCNRKCRNRGRCRFGMCSYAGGGHRH</sequence>
<evidence type="ECO:0008006" key="6">
    <source>
        <dbReference type="Google" id="ProtNLM"/>
    </source>
</evidence>
<comment type="caution">
    <text evidence="4">The sequence shown here is derived from an EMBL/GenBank/DDBJ whole genome shotgun (WGS) entry which is preliminary data.</text>
</comment>
<keyword evidence="5" id="KW-1185">Reference proteome</keyword>
<feature type="chain" id="PRO_5032628681" description="Stigma-specific STIG1-like protein 1" evidence="3">
    <location>
        <begin position="31"/>
        <end position="171"/>
    </location>
</feature>
<protein>
    <recommendedName>
        <fullName evidence="6">Stigma-specific STIG1-like protein 1</fullName>
    </recommendedName>
</protein>
<evidence type="ECO:0000256" key="2">
    <source>
        <dbReference type="ARBA" id="ARBA00022729"/>
    </source>
</evidence>
<name>A0A843XM54_COLES</name>
<evidence type="ECO:0000313" key="4">
    <source>
        <dbReference type="EMBL" id="MQM20115.1"/>
    </source>
</evidence>
<gene>
    <name evidence="4" type="ORF">Taro_053128</name>
</gene>
<reference evidence="4" key="1">
    <citation type="submission" date="2017-07" db="EMBL/GenBank/DDBJ databases">
        <title>Taro Niue Genome Assembly and Annotation.</title>
        <authorList>
            <person name="Atibalentja N."/>
            <person name="Keating K."/>
            <person name="Fields C.J."/>
        </authorList>
    </citation>
    <scope>NUCLEOTIDE SEQUENCE</scope>
    <source>
        <strain evidence="4">Niue_2</strain>
        <tissue evidence="4">Leaf</tissue>
    </source>
</reference>
<comment type="similarity">
    <text evidence="1">Belongs to the STIG1 family.</text>
</comment>
<evidence type="ECO:0000313" key="5">
    <source>
        <dbReference type="Proteomes" id="UP000652761"/>
    </source>
</evidence>
<organism evidence="4 5">
    <name type="scientific">Colocasia esculenta</name>
    <name type="common">Wild taro</name>
    <name type="synonym">Arum esculentum</name>
    <dbReference type="NCBI Taxonomy" id="4460"/>
    <lineage>
        <taxon>Eukaryota</taxon>
        <taxon>Viridiplantae</taxon>
        <taxon>Streptophyta</taxon>
        <taxon>Embryophyta</taxon>
        <taxon>Tracheophyta</taxon>
        <taxon>Spermatophyta</taxon>
        <taxon>Magnoliopsida</taxon>
        <taxon>Liliopsida</taxon>
        <taxon>Araceae</taxon>
        <taxon>Aroideae</taxon>
        <taxon>Colocasieae</taxon>
        <taxon>Colocasia</taxon>
    </lineage>
</organism>
<dbReference type="EMBL" id="NMUH01009495">
    <property type="protein sequence ID" value="MQM20115.1"/>
    <property type="molecule type" value="Genomic_DNA"/>
</dbReference>
<keyword evidence="2 3" id="KW-0732">Signal</keyword>
<evidence type="ECO:0000256" key="1">
    <source>
        <dbReference type="ARBA" id="ARBA00006010"/>
    </source>
</evidence>
<dbReference type="OrthoDB" id="5421723at2759"/>